<dbReference type="PRINTS" id="PR00344">
    <property type="entry name" value="BCTRLSENSOR"/>
</dbReference>
<evidence type="ECO:0000256" key="4">
    <source>
        <dbReference type="ARBA" id="ARBA00022553"/>
    </source>
</evidence>
<comment type="catalytic activity">
    <reaction evidence="1">
        <text>ATP + protein L-histidine = ADP + protein N-phospho-L-histidine.</text>
        <dbReference type="EC" id="2.7.13.3"/>
    </reaction>
</comment>
<keyword evidence="8" id="KW-1185">Reference proteome</keyword>
<gene>
    <name evidence="7" type="ORF">SAMN05421783_107107</name>
</gene>
<dbReference type="Pfam" id="PF02518">
    <property type="entry name" value="HATPase_c"/>
    <property type="match status" value="1"/>
</dbReference>
<sequence length="513" mass="56457">MPLDRDRERRRSGRLRIGCETTESKIDANEMDETGGAVEIRQIDQDLENVLALLREARYKQWVQNEKLAAVGELIAGVAHEINNPLAVMLGYVNLVTHELGPTVWSVRMEVDLIVQQIERIRKIIDSLLYIARPMDDVELLSPEATATLIQDSLGLVLDQAPGSRLKVCLDLQATCPVRIGRQDLQQVIVNLLVNAVHAVEATGGLIEVGSRDWEGRGILISVRDTGPGVPAHLIEKIFRPFFTTKGAGKGTGLGLSVSTGLIRRYGGALSLQETSEAGTEFHIRVLAEPVFDDEDTWLAQTLVSSLESRPRPASEYNARRRDSEPQSRHAAAQDDAMPKHFKDQDFLPLQIAVLTVSDTRTEENDTSGRCLVERAEAAGHRVMAKRIVPDDIYRMRAAFSEWIADPEIQVILSTGGTGVTGRDSTPEAVAPLLDKPLEGFGELFRSFSLEEIGTSTLQSRALGGLANGTFIFCLPGSSGACRTAWDRILLAQLDSRTQPCNFAQLIPRLLER</sequence>
<dbReference type="InterPro" id="IPR012245">
    <property type="entry name" value="MoaB"/>
</dbReference>
<evidence type="ECO:0000259" key="6">
    <source>
        <dbReference type="PROSITE" id="PS50109"/>
    </source>
</evidence>
<dbReference type="SMART" id="SM00388">
    <property type="entry name" value="HisKA"/>
    <property type="match status" value="1"/>
</dbReference>
<dbReference type="SUPFAM" id="SSF47384">
    <property type="entry name" value="Homodimeric domain of signal transducing histidine kinase"/>
    <property type="match status" value="1"/>
</dbReference>
<evidence type="ECO:0000313" key="7">
    <source>
        <dbReference type="EMBL" id="SDW70070.1"/>
    </source>
</evidence>
<dbReference type="SUPFAM" id="SSF55874">
    <property type="entry name" value="ATPase domain of HSP90 chaperone/DNA topoisomerase II/histidine kinase"/>
    <property type="match status" value="1"/>
</dbReference>
<dbReference type="InterPro" id="IPR003661">
    <property type="entry name" value="HisK_dim/P_dom"/>
</dbReference>
<accession>A0A1H2VP63</accession>
<name>A0A1H2VP63_THIRO</name>
<dbReference type="InterPro" id="IPR013484">
    <property type="entry name" value="MoaB_proteobac"/>
</dbReference>
<dbReference type="Gene3D" id="3.40.980.10">
    <property type="entry name" value="MoaB/Mog-like domain"/>
    <property type="match status" value="1"/>
</dbReference>
<dbReference type="Proteomes" id="UP000198816">
    <property type="component" value="Unassembled WGS sequence"/>
</dbReference>
<evidence type="ECO:0000256" key="3">
    <source>
        <dbReference type="ARBA" id="ARBA00015262"/>
    </source>
</evidence>
<protein>
    <recommendedName>
        <fullName evidence="3">Molybdenum cofactor biosynthesis protein B</fullName>
        <ecNumber evidence="2">2.7.13.3</ecNumber>
    </recommendedName>
</protein>
<dbReference type="Pfam" id="PF00994">
    <property type="entry name" value="MoCF_biosynth"/>
    <property type="match status" value="1"/>
</dbReference>
<reference evidence="8" key="1">
    <citation type="submission" date="2016-10" db="EMBL/GenBank/DDBJ databases">
        <authorList>
            <person name="Varghese N."/>
            <person name="Submissions S."/>
        </authorList>
    </citation>
    <scope>NUCLEOTIDE SEQUENCE [LARGE SCALE GENOMIC DNA]</scope>
    <source>
        <strain evidence="8">DSM 217</strain>
    </source>
</reference>
<dbReference type="PROSITE" id="PS50109">
    <property type="entry name" value="HIS_KIN"/>
    <property type="match status" value="1"/>
</dbReference>
<dbReference type="CDD" id="cd00082">
    <property type="entry name" value="HisKA"/>
    <property type="match status" value="1"/>
</dbReference>
<dbReference type="GO" id="GO:0005829">
    <property type="term" value="C:cytosol"/>
    <property type="evidence" value="ECO:0007669"/>
    <property type="project" value="TreeGrafter"/>
</dbReference>
<proteinExistence type="predicted"/>
<evidence type="ECO:0000256" key="1">
    <source>
        <dbReference type="ARBA" id="ARBA00000085"/>
    </source>
</evidence>
<dbReference type="InterPro" id="IPR005467">
    <property type="entry name" value="His_kinase_dom"/>
</dbReference>
<evidence type="ECO:0000256" key="2">
    <source>
        <dbReference type="ARBA" id="ARBA00012438"/>
    </source>
</evidence>
<dbReference type="InterPro" id="IPR036425">
    <property type="entry name" value="MoaB/Mog-like_dom_sf"/>
</dbReference>
<dbReference type="InterPro" id="IPR036097">
    <property type="entry name" value="HisK_dim/P_sf"/>
</dbReference>
<dbReference type="Gene3D" id="3.30.565.10">
    <property type="entry name" value="Histidine kinase-like ATPase, C-terminal domain"/>
    <property type="match status" value="1"/>
</dbReference>
<feature type="domain" description="Histidine kinase" evidence="6">
    <location>
        <begin position="77"/>
        <end position="290"/>
    </location>
</feature>
<dbReference type="InterPro" id="IPR003594">
    <property type="entry name" value="HATPase_dom"/>
</dbReference>
<dbReference type="InterPro" id="IPR001453">
    <property type="entry name" value="MoaB/Mog_dom"/>
</dbReference>
<keyword evidence="4" id="KW-0597">Phosphoprotein</keyword>
<dbReference type="Pfam" id="PF00512">
    <property type="entry name" value="HisKA"/>
    <property type="match status" value="1"/>
</dbReference>
<dbReference type="EC" id="2.7.13.3" evidence="2"/>
<feature type="compositionally biased region" description="Basic and acidic residues" evidence="5">
    <location>
        <begin position="310"/>
        <end position="328"/>
    </location>
</feature>
<dbReference type="PANTHER" id="PTHR43232">
    <property type="entry name" value="MOLYBDENUM COFACTOR BIOSYNTHESIS PROTEIN B"/>
    <property type="match status" value="1"/>
</dbReference>
<dbReference type="SMART" id="SM00387">
    <property type="entry name" value="HATPase_c"/>
    <property type="match status" value="1"/>
</dbReference>
<feature type="region of interest" description="Disordered" evidence="5">
    <location>
        <begin position="310"/>
        <end position="337"/>
    </location>
</feature>
<dbReference type="InterPro" id="IPR036890">
    <property type="entry name" value="HATPase_C_sf"/>
</dbReference>
<dbReference type="CDD" id="cd00886">
    <property type="entry name" value="MogA_MoaB"/>
    <property type="match status" value="1"/>
</dbReference>
<dbReference type="PANTHER" id="PTHR43232:SF2">
    <property type="entry name" value="MOLYBDENUM COFACTOR BIOSYNTHESIS PROTEIN B"/>
    <property type="match status" value="1"/>
</dbReference>
<dbReference type="SMART" id="SM00852">
    <property type="entry name" value="MoCF_biosynth"/>
    <property type="match status" value="1"/>
</dbReference>
<dbReference type="GO" id="GO:0000155">
    <property type="term" value="F:phosphorelay sensor kinase activity"/>
    <property type="evidence" value="ECO:0007669"/>
    <property type="project" value="InterPro"/>
</dbReference>
<dbReference type="STRING" id="1058.SAMN05421783_107107"/>
<dbReference type="AlphaFoldDB" id="A0A1H2VP63"/>
<dbReference type="GO" id="GO:0006777">
    <property type="term" value="P:Mo-molybdopterin cofactor biosynthetic process"/>
    <property type="evidence" value="ECO:0007669"/>
    <property type="project" value="InterPro"/>
</dbReference>
<dbReference type="Gene3D" id="1.10.287.130">
    <property type="match status" value="1"/>
</dbReference>
<dbReference type="InterPro" id="IPR004358">
    <property type="entry name" value="Sig_transdc_His_kin-like_C"/>
</dbReference>
<evidence type="ECO:0000256" key="5">
    <source>
        <dbReference type="SAM" id="MobiDB-lite"/>
    </source>
</evidence>
<dbReference type="NCBIfam" id="TIGR02667">
    <property type="entry name" value="moaB_proteo"/>
    <property type="match status" value="1"/>
</dbReference>
<dbReference type="EMBL" id="FNNZ01000007">
    <property type="protein sequence ID" value="SDW70070.1"/>
    <property type="molecule type" value="Genomic_DNA"/>
</dbReference>
<dbReference type="NCBIfam" id="TIGR00177">
    <property type="entry name" value="molyb_syn"/>
    <property type="match status" value="1"/>
</dbReference>
<dbReference type="SUPFAM" id="SSF53218">
    <property type="entry name" value="Molybdenum cofactor biosynthesis proteins"/>
    <property type="match status" value="1"/>
</dbReference>
<organism evidence="7 8">
    <name type="scientific">Thiocapsa roseopersicina</name>
    <dbReference type="NCBI Taxonomy" id="1058"/>
    <lineage>
        <taxon>Bacteria</taxon>
        <taxon>Pseudomonadati</taxon>
        <taxon>Pseudomonadota</taxon>
        <taxon>Gammaproteobacteria</taxon>
        <taxon>Chromatiales</taxon>
        <taxon>Chromatiaceae</taxon>
        <taxon>Thiocapsa</taxon>
    </lineage>
</organism>
<evidence type="ECO:0000313" key="8">
    <source>
        <dbReference type="Proteomes" id="UP000198816"/>
    </source>
</evidence>